<dbReference type="PANTHER" id="PTHR14517:SF11">
    <property type="entry name" value="RIB43A-LIKE WITH COILED-COILS PROTEIN 1"/>
    <property type="match status" value="1"/>
</dbReference>
<evidence type="ECO:0000256" key="11">
    <source>
        <dbReference type="SAM" id="Coils"/>
    </source>
</evidence>
<dbReference type="STRING" id="8010.ENSELUP00000008903"/>
<feature type="coiled-coil region" evidence="11">
    <location>
        <begin position="145"/>
        <end position="172"/>
    </location>
</feature>
<keyword evidence="7" id="KW-0206">Cytoskeleton</keyword>
<feature type="compositionally biased region" description="Basic and acidic residues" evidence="12">
    <location>
        <begin position="320"/>
        <end position="354"/>
    </location>
</feature>
<comment type="subunit">
    <text evidence="10">Microtubule inner protein component of sperm flagellar doublet microtubules.</text>
</comment>
<protein>
    <recommendedName>
        <fullName evidence="9">RIB43A-like with coiled-coils protein 1</fullName>
    </recommendedName>
</protein>
<organism evidence="13 14">
    <name type="scientific">Esox lucius</name>
    <name type="common">Northern pike</name>
    <dbReference type="NCBI Taxonomy" id="8010"/>
    <lineage>
        <taxon>Eukaryota</taxon>
        <taxon>Metazoa</taxon>
        <taxon>Chordata</taxon>
        <taxon>Craniata</taxon>
        <taxon>Vertebrata</taxon>
        <taxon>Euteleostomi</taxon>
        <taxon>Actinopterygii</taxon>
        <taxon>Neopterygii</taxon>
        <taxon>Teleostei</taxon>
        <taxon>Protacanthopterygii</taxon>
        <taxon>Esociformes</taxon>
        <taxon>Esocidae</taxon>
        <taxon>Esox</taxon>
    </lineage>
</organism>
<dbReference type="Bgee" id="ENSELUG00000009494">
    <property type="expression patterns" value="Expressed in mesonephros and 5 other cell types or tissues"/>
</dbReference>
<evidence type="ECO:0000256" key="1">
    <source>
        <dbReference type="ARBA" id="ARBA00004611"/>
    </source>
</evidence>
<dbReference type="GeneID" id="105013529"/>
<reference evidence="13" key="2">
    <citation type="submission" date="2020-02" db="EMBL/GenBank/DDBJ databases">
        <title>Esox lucius (northern pike) genome, fEsoLuc1, primary haplotype.</title>
        <authorList>
            <person name="Myers G."/>
            <person name="Karagic N."/>
            <person name="Meyer A."/>
            <person name="Pippel M."/>
            <person name="Reichard M."/>
            <person name="Winkler S."/>
            <person name="Tracey A."/>
            <person name="Sims Y."/>
            <person name="Howe K."/>
            <person name="Rhie A."/>
            <person name="Formenti G."/>
            <person name="Durbin R."/>
            <person name="Fedrigo O."/>
            <person name="Jarvis E.D."/>
        </authorList>
    </citation>
    <scope>NUCLEOTIDE SEQUENCE [LARGE SCALE GENOMIC DNA]</scope>
</reference>
<feature type="region of interest" description="Disordered" evidence="12">
    <location>
        <begin position="320"/>
        <end position="365"/>
    </location>
</feature>
<proteinExistence type="inferred from homology"/>
<dbReference type="InParanoid" id="A0A3P8XWR8"/>
<evidence type="ECO:0000256" key="9">
    <source>
        <dbReference type="ARBA" id="ARBA00041087"/>
    </source>
</evidence>
<evidence type="ECO:0000256" key="7">
    <source>
        <dbReference type="ARBA" id="ARBA00023212"/>
    </source>
</evidence>
<reference evidence="13" key="3">
    <citation type="submission" date="2025-08" db="UniProtKB">
        <authorList>
            <consortium name="Ensembl"/>
        </authorList>
    </citation>
    <scope>IDENTIFICATION</scope>
</reference>
<feature type="region of interest" description="Disordered" evidence="12">
    <location>
        <begin position="252"/>
        <end position="276"/>
    </location>
</feature>
<dbReference type="RefSeq" id="XP_010873396.4">
    <property type="nucleotide sequence ID" value="XM_010875094.5"/>
</dbReference>
<dbReference type="OMA" id="CLKMQQE"/>
<dbReference type="Proteomes" id="UP000265140">
    <property type="component" value="Chromosome 12"/>
</dbReference>
<sequence length="381" mass="45231">MDLRVDNSADAAVERRRAVEATRQARIFNTRQRVMGLDLKALEQQVAERKEREEMEAQRERTFDLLRVNQDQVLMQQLHEEEERKSESNRDLIHYRAIRQRAEDTRDADLNFDRQRARGLSIPVPNSELGPASMQVFQGEGLGDKEKRRAQMEQTERVLRAQREQSEQLQRKNTHRELLKGRELVQQDLRAVQLDTLEEECKRAACIALSNYHLAQAAERAEKERNEQMRKEDEDMAEVRHMVTSDILTERPEAAQREGGRVEGSVGGPKVLTDRWRGMGPEQLSAIHKQREEQRLERERLREIDKQRDKAWDLQRMTVTREAEEEERRATELQKEKRTEMDRHNEQLAREQRQHQQYLSKQLYTNKPTAKFFDQFNRSSR</sequence>
<evidence type="ECO:0000256" key="10">
    <source>
        <dbReference type="ARBA" id="ARBA00046435"/>
    </source>
</evidence>
<keyword evidence="6" id="KW-0969">Cilium</keyword>
<reference evidence="14" key="1">
    <citation type="journal article" date="2014" name="PLoS ONE">
        <title>The genome and linkage map of the northern pike (Esox lucius): conserved synteny revealed between the salmonid sister group and the Neoteleostei.</title>
        <authorList>
            <person name="Rondeau E.B."/>
            <person name="Minkley D.R."/>
            <person name="Leong J.S."/>
            <person name="Messmer A.M."/>
            <person name="Jantzen J.R."/>
            <person name="von Schalburg K.R."/>
            <person name="Lemon C."/>
            <person name="Bird N.H."/>
            <person name="Koop B.F."/>
        </authorList>
    </citation>
    <scope>NUCLEOTIDE SEQUENCE</scope>
</reference>
<evidence type="ECO:0000256" key="8">
    <source>
        <dbReference type="ARBA" id="ARBA00023273"/>
    </source>
</evidence>
<evidence type="ECO:0000256" key="5">
    <source>
        <dbReference type="ARBA" id="ARBA00023054"/>
    </source>
</evidence>
<dbReference type="InterPro" id="IPR008805">
    <property type="entry name" value="RIB43A"/>
</dbReference>
<dbReference type="Ensembl" id="ENSELUT00000004774.3">
    <property type="protein sequence ID" value="ENSELUP00000008903.3"/>
    <property type="gene ID" value="ENSELUG00000009494.3"/>
</dbReference>
<accession>A0A3P8XWR8</accession>
<evidence type="ECO:0000256" key="2">
    <source>
        <dbReference type="ARBA" id="ARBA00006875"/>
    </source>
</evidence>
<name>A0A3P8XWR8_ESOLU</name>
<dbReference type="AlphaFoldDB" id="A0A3P8XWR8"/>
<evidence type="ECO:0000313" key="14">
    <source>
        <dbReference type="Proteomes" id="UP000265140"/>
    </source>
</evidence>
<dbReference type="FunCoup" id="A0A3P8XWR8">
    <property type="interactions" value="2"/>
</dbReference>
<comment type="subcellular location">
    <subcellularLocation>
        <location evidence="1">Cytoplasm</location>
        <location evidence="1">Cytoskeleton</location>
        <location evidence="1">Flagellum axoneme</location>
    </subcellularLocation>
</comment>
<keyword evidence="8" id="KW-0966">Cell projection</keyword>
<keyword evidence="3" id="KW-0963">Cytoplasm</keyword>
<evidence type="ECO:0000256" key="12">
    <source>
        <dbReference type="SAM" id="MobiDB-lite"/>
    </source>
</evidence>
<keyword evidence="5 11" id="KW-0175">Coiled coil</keyword>
<feature type="compositionally biased region" description="Polar residues" evidence="12">
    <location>
        <begin position="355"/>
        <end position="365"/>
    </location>
</feature>
<dbReference type="GeneTree" id="ENSGT00390000010825"/>
<evidence type="ECO:0000256" key="3">
    <source>
        <dbReference type="ARBA" id="ARBA00022490"/>
    </source>
</evidence>
<comment type="similarity">
    <text evidence="2">Belongs to the RIB43A family.</text>
</comment>
<feature type="compositionally biased region" description="Basic and acidic residues" evidence="12">
    <location>
        <begin position="252"/>
        <end position="261"/>
    </location>
</feature>
<dbReference type="Pfam" id="PF05914">
    <property type="entry name" value="RIB43A"/>
    <property type="match status" value="1"/>
</dbReference>
<evidence type="ECO:0000256" key="4">
    <source>
        <dbReference type="ARBA" id="ARBA00022846"/>
    </source>
</evidence>
<reference evidence="13" key="4">
    <citation type="submission" date="2025-09" db="UniProtKB">
        <authorList>
            <consortium name="Ensembl"/>
        </authorList>
    </citation>
    <scope>IDENTIFICATION</scope>
</reference>
<keyword evidence="4" id="KW-0282">Flagellum</keyword>
<keyword evidence="14" id="KW-1185">Reference proteome</keyword>
<dbReference type="PANTHER" id="PTHR14517">
    <property type="entry name" value="RIB43A-RELATED"/>
    <property type="match status" value="1"/>
</dbReference>
<evidence type="ECO:0000256" key="6">
    <source>
        <dbReference type="ARBA" id="ARBA00023069"/>
    </source>
</evidence>
<evidence type="ECO:0000313" key="13">
    <source>
        <dbReference type="Ensembl" id="ENSELUP00000008903.3"/>
    </source>
</evidence>
<gene>
    <name evidence="13" type="primary">RIBC1</name>
</gene>